<dbReference type="Pfam" id="PF13671">
    <property type="entry name" value="AAA_33"/>
    <property type="match status" value="1"/>
</dbReference>
<dbReference type="InterPro" id="IPR027417">
    <property type="entry name" value="P-loop_NTPase"/>
</dbReference>
<geneLocation type="plasmid" evidence="2">
    <name>1</name>
</geneLocation>
<accession>V9XPK7</accession>
<evidence type="ECO:0000313" key="2">
    <source>
        <dbReference type="Proteomes" id="UP000018781"/>
    </source>
</evidence>
<gene>
    <name evidence="1" type="ORF">Y013_26010</name>
</gene>
<dbReference type="GeneID" id="29939888"/>
<reference evidence="1 2" key="1">
    <citation type="journal article" date="2014" name="Genome Announc.">
        <title>Complete Genome of Rhodococcus pyridinivorans SB3094, a Methyl-Ethyl-Ketone-Degrading Bacterium Used for Bioaugmentation.</title>
        <authorList>
            <person name="Dueholm M.S."/>
            <person name="Albertsen M."/>
            <person name="D'Imperio S."/>
            <person name="Tale V.P."/>
            <person name="Lewis D."/>
            <person name="Nielsen P.H."/>
            <person name="Nielsen J.L."/>
        </authorList>
    </citation>
    <scope>NUCLEOTIDE SEQUENCE [LARGE SCALE GENOMIC DNA]</scope>
    <source>
        <strain evidence="2">SB3094</strain>
        <plasmid evidence="2">1</plasmid>
    </source>
</reference>
<name>V9XPK7_9NOCA</name>
<evidence type="ECO:0000313" key="1">
    <source>
        <dbReference type="EMBL" id="AHD24308.1"/>
    </source>
</evidence>
<dbReference type="RefSeq" id="WP_024100400.1">
    <property type="nucleotide sequence ID" value="NC_023144.1"/>
</dbReference>
<evidence type="ECO:0008006" key="3">
    <source>
        <dbReference type="Google" id="ProtNLM"/>
    </source>
</evidence>
<dbReference type="PATRIC" id="fig|1435356.3.peg.5238"/>
<organism evidence="1 2">
    <name type="scientific">Rhodococcus pyridinivorans SB3094</name>
    <dbReference type="NCBI Taxonomy" id="1435356"/>
    <lineage>
        <taxon>Bacteria</taxon>
        <taxon>Bacillati</taxon>
        <taxon>Actinomycetota</taxon>
        <taxon>Actinomycetes</taxon>
        <taxon>Mycobacteriales</taxon>
        <taxon>Nocardiaceae</taxon>
        <taxon>Rhodococcus</taxon>
    </lineage>
</organism>
<dbReference type="eggNOG" id="COG4185">
    <property type="taxonomic scope" value="Bacteria"/>
</dbReference>
<sequence>MVQHAHRMHLVVSSKQALVHRESTDFLFAAAERDAVADGENLIIDGTLAWRAHAERLLSHLQQAGYTIHIVDVEAPQHVAAERIVTRWRDGLVRAERAR</sequence>
<dbReference type="SUPFAM" id="SSF52540">
    <property type="entry name" value="P-loop containing nucleoside triphosphate hydrolases"/>
    <property type="match status" value="1"/>
</dbReference>
<dbReference type="HOGENOM" id="CLU_2318300_0_0_11"/>
<keyword evidence="1" id="KW-0614">Plasmid</keyword>
<dbReference type="Proteomes" id="UP000018781">
    <property type="component" value="Plasmid unnamed"/>
</dbReference>
<dbReference type="AlphaFoldDB" id="V9XPK7"/>
<dbReference type="KEGG" id="rpy:Y013_26010"/>
<dbReference type="Gene3D" id="3.40.50.300">
    <property type="entry name" value="P-loop containing nucleotide triphosphate hydrolases"/>
    <property type="match status" value="1"/>
</dbReference>
<dbReference type="EMBL" id="CP006997">
    <property type="protein sequence ID" value="AHD24308.1"/>
    <property type="molecule type" value="Genomic_DNA"/>
</dbReference>
<proteinExistence type="predicted"/>
<protein>
    <recommendedName>
        <fullName evidence="3">Zeta toxin domain-containing protein</fullName>
    </recommendedName>
</protein>